<dbReference type="InterPro" id="IPR005467">
    <property type="entry name" value="His_kinase_dom"/>
</dbReference>
<dbReference type="GO" id="GO:0005524">
    <property type="term" value="F:ATP binding"/>
    <property type="evidence" value="ECO:0007669"/>
    <property type="project" value="UniProtKB-KW"/>
</dbReference>
<sequence length="583" mass="62656">MLKRSDTPDQLSFLIAQAQQLKAGVITSCLFVEIIIANSAVMLFFQNLKSEAAIWFGTASLLVLVTYVYNTQAAKSGIRAENVRTFLKGHIAVTCLTGLTWSANAIYLFDPASDFRVFIGTLIVFSITLGGMLPGAVYRPAFVALAICCLLPFGTYVLATADWPYRAVGIGSFVYFAFGMITSARSESNSREASSAETTKALMAEVVSQKDTIQKIHEEKTRFLAATSHDLSQPLHAQGYFLHLLRDKLTDPDALDLLERIENSWRGQVELLRGLVEINRLDSGSVIPDLKVFVLKPDFEALAAEFDALTTTKSISLTTDIDNVQAITDPVLLTRIVRNLLSNAIKYTPAGGAVSLIVRHAGGIATIEVADNGPGIPVDKQDAIFDEYVQLQGRGTETASGFGLGLSIVRRLAQLLDVGVSLVSEPGKGSTFRLALKAAPATNTASPASSAGSEKFEGAPLVVLVDDQAAVLSGMGGLLTLWGCQVISATGTREAIRLLSETATDPCLFIVDKRLGEGESGVDLILALRDEVNEETPALLMSGDLGGEENLTLPVGVVFLKKPVEPARLRQVLEKTLHRRNCP</sequence>
<dbReference type="Pfam" id="PF02518">
    <property type="entry name" value="HATPase_c"/>
    <property type="match status" value="1"/>
</dbReference>
<dbReference type="EC" id="2.7.13.3" evidence="2"/>
<evidence type="ECO:0000313" key="12">
    <source>
        <dbReference type="Proteomes" id="UP001431221"/>
    </source>
</evidence>
<evidence type="ECO:0000256" key="5">
    <source>
        <dbReference type="ARBA" id="ARBA00022777"/>
    </source>
</evidence>
<dbReference type="CDD" id="cd00156">
    <property type="entry name" value="REC"/>
    <property type="match status" value="1"/>
</dbReference>
<organism evidence="11 12">
    <name type="scientific">Roseibium sediminicola</name>
    <dbReference type="NCBI Taxonomy" id="2933272"/>
    <lineage>
        <taxon>Bacteria</taxon>
        <taxon>Pseudomonadati</taxon>
        <taxon>Pseudomonadota</taxon>
        <taxon>Alphaproteobacteria</taxon>
        <taxon>Hyphomicrobiales</taxon>
        <taxon>Stappiaceae</taxon>
        <taxon>Roseibium</taxon>
    </lineage>
</organism>
<dbReference type="Pfam" id="PF00512">
    <property type="entry name" value="HisKA"/>
    <property type="match status" value="1"/>
</dbReference>
<evidence type="ECO:0000313" key="11">
    <source>
        <dbReference type="EMBL" id="MCK7610945.1"/>
    </source>
</evidence>
<dbReference type="InterPro" id="IPR003661">
    <property type="entry name" value="HisK_dim/P_dom"/>
</dbReference>
<dbReference type="CDD" id="cd00082">
    <property type="entry name" value="HisKA"/>
    <property type="match status" value="1"/>
</dbReference>
<feature type="transmembrane region" description="Helical" evidence="8">
    <location>
        <begin position="91"/>
        <end position="109"/>
    </location>
</feature>
<dbReference type="SUPFAM" id="SSF55874">
    <property type="entry name" value="ATPase domain of HSP90 chaperone/DNA topoisomerase II/histidine kinase"/>
    <property type="match status" value="1"/>
</dbReference>
<feature type="transmembrane region" description="Helical" evidence="8">
    <location>
        <begin position="21"/>
        <end position="46"/>
    </location>
</feature>
<comment type="caution">
    <text evidence="11">The sequence shown here is derived from an EMBL/GenBank/DDBJ whole genome shotgun (WGS) entry which is preliminary data.</text>
</comment>
<feature type="transmembrane region" description="Helical" evidence="8">
    <location>
        <begin position="141"/>
        <end position="159"/>
    </location>
</feature>
<dbReference type="PANTHER" id="PTHR43711">
    <property type="entry name" value="TWO-COMPONENT HISTIDINE KINASE"/>
    <property type="match status" value="1"/>
</dbReference>
<dbReference type="Gene3D" id="1.10.287.130">
    <property type="match status" value="1"/>
</dbReference>
<dbReference type="RefSeq" id="WP_248150110.1">
    <property type="nucleotide sequence ID" value="NZ_JALNMJ010000001.1"/>
</dbReference>
<feature type="domain" description="Response regulatory" evidence="10">
    <location>
        <begin position="461"/>
        <end position="577"/>
    </location>
</feature>
<dbReference type="SMART" id="SM00448">
    <property type="entry name" value="REC"/>
    <property type="match status" value="1"/>
</dbReference>
<evidence type="ECO:0000256" key="3">
    <source>
        <dbReference type="ARBA" id="ARBA00022553"/>
    </source>
</evidence>
<evidence type="ECO:0000256" key="2">
    <source>
        <dbReference type="ARBA" id="ARBA00012438"/>
    </source>
</evidence>
<gene>
    <name evidence="11" type="ORF">M0H32_02125</name>
</gene>
<keyword evidence="8" id="KW-0472">Membrane</keyword>
<protein>
    <recommendedName>
        <fullName evidence="2">histidine kinase</fullName>
        <ecNumber evidence="2">2.7.13.3</ecNumber>
    </recommendedName>
</protein>
<proteinExistence type="predicted"/>
<dbReference type="InterPro" id="IPR001789">
    <property type="entry name" value="Sig_transdc_resp-reg_receiver"/>
</dbReference>
<keyword evidence="12" id="KW-1185">Reference proteome</keyword>
<evidence type="ECO:0000256" key="1">
    <source>
        <dbReference type="ARBA" id="ARBA00000085"/>
    </source>
</evidence>
<dbReference type="PRINTS" id="PR00344">
    <property type="entry name" value="BCTRLSENSOR"/>
</dbReference>
<keyword evidence="4" id="KW-0808">Transferase</keyword>
<dbReference type="PANTHER" id="PTHR43711:SF26">
    <property type="entry name" value="SENSOR HISTIDINE KINASE RCSC"/>
    <property type="match status" value="1"/>
</dbReference>
<accession>A0ABT0GQ08</accession>
<feature type="domain" description="Histidine kinase" evidence="9">
    <location>
        <begin position="226"/>
        <end position="440"/>
    </location>
</feature>
<dbReference type="InterPro" id="IPR036890">
    <property type="entry name" value="HATPase_C_sf"/>
</dbReference>
<dbReference type="Gene3D" id="3.40.50.2300">
    <property type="match status" value="1"/>
</dbReference>
<name>A0ABT0GQ08_9HYPH</name>
<dbReference type="EMBL" id="JALNMJ010000001">
    <property type="protein sequence ID" value="MCK7610945.1"/>
    <property type="molecule type" value="Genomic_DNA"/>
</dbReference>
<evidence type="ECO:0000256" key="8">
    <source>
        <dbReference type="SAM" id="Phobius"/>
    </source>
</evidence>
<dbReference type="SUPFAM" id="SSF47384">
    <property type="entry name" value="Homodimeric domain of signal transducing histidine kinase"/>
    <property type="match status" value="1"/>
</dbReference>
<feature type="transmembrane region" description="Helical" evidence="8">
    <location>
        <begin position="115"/>
        <end position="134"/>
    </location>
</feature>
<evidence type="ECO:0000256" key="4">
    <source>
        <dbReference type="ARBA" id="ARBA00022679"/>
    </source>
</evidence>
<dbReference type="InterPro" id="IPR050736">
    <property type="entry name" value="Sensor_HK_Regulatory"/>
</dbReference>
<reference evidence="11" key="1">
    <citation type="submission" date="2022-04" db="EMBL/GenBank/DDBJ databases">
        <title>Roseibium sp. CAU 1639 isolated from mud.</title>
        <authorList>
            <person name="Kim W."/>
        </authorList>
    </citation>
    <scope>NUCLEOTIDE SEQUENCE</scope>
    <source>
        <strain evidence="11">CAU 1639</strain>
    </source>
</reference>
<dbReference type="InterPro" id="IPR004358">
    <property type="entry name" value="Sig_transdc_His_kin-like_C"/>
</dbReference>
<dbReference type="InterPro" id="IPR036097">
    <property type="entry name" value="HisK_dim/P_sf"/>
</dbReference>
<comment type="catalytic activity">
    <reaction evidence="1">
        <text>ATP + protein L-histidine = ADP + protein N-phospho-L-histidine.</text>
        <dbReference type="EC" id="2.7.13.3"/>
    </reaction>
</comment>
<keyword evidence="3 7" id="KW-0597">Phosphoprotein</keyword>
<feature type="transmembrane region" description="Helical" evidence="8">
    <location>
        <begin position="165"/>
        <end position="184"/>
    </location>
</feature>
<keyword evidence="6" id="KW-0902">Two-component regulatory system</keyword>
<dbReference type="CDD" id="cd00075">
    <property type="entry name" value="HATPase"/>
    <property type="match status" value="1"/>
</dbReference>
<keyword evidence="5" id="KW-0418">Kinase</keyword>
<feature type="transmembrane region" description="Helical" evidence="8">
    <location>
        <begin position="52"/>
        <end position="70"/>
    </location>
</feature>
<dbReference type="SMART" id="SM00387">
    <property type="entry name" value="HATPase_c"/>
    <property type="match status" value="1"/>
</dbReference>
<evidence type="ECO:0000256" key="7">
    <source>
        <dbReference type="PROSITE-ProRule" id="PRU00169"/>
    </source>
</evidence>
<dbReference type="InterPro" id="IPR011006">
    <property type="entry name" value="CheY-like_superfamily"/>
</dbReference>
<dbReference type="Gene3D" id="3.30.565.10">
    <property type="entry name" value="Histidine kinase-like ATPase, C-terminal domain"/>
    <property type="match status" value="1"/>
</dbReference>
<evidence type="ECO:0000256" key="6">
    <source>
        <dbReference type="ARBA" id="ARBA00023012"/>
    </source>
</evidence>
<keyword evidence="8" id="KW-0812">Transmembrane</keyword>
<keyword evidence="8" id="KW-1133">Transmembrane helix</keyword>
<feature type="modified residue" description="4-aspartylphosphate" evidence="7">
    <location>
        <position position="512"/>
    </location>
</feature>
<dbReference type="Proteomes" id="UP001431221">
    <property type="component" value="Unassembled WGS sequence"/>
</dbReference>
<evidence type="ECO:0000259" key="10">
    <source>
        <dbReference type="PROSITE" id="PS50110"/>
    </source>
</evidence>
<evidence type="ECO:0000259" key="9">
    <source>
        <dbReference type="PROSITE" id="PS50109"/>
    </source>
</evidence>
<dbReference type="PROSITE" id="PS50109">
    <property type="entry name" value="HIS_KIN"/>
    <property type="match status" value="1"/>
</dbReference>
<dbReference type="InterPro" id="IPR003594">
    <property type="entry name" value="HATPase_dom"/>
</dbReference>
<dbReference type="SMART" id="SM00388">
    <property type="entry name" value="HisKA"/>
    <property type="match status" value="1"/>
</dbReference>
<dbReference type="SUPFAM" id="SSF52172">
    <property type="entry name" value="CheY-like"/>
    <property type="match status" value="1"/>
</dbReference>
<keyword evidence="11" id="KW-0067">ATP-binding</keyword>
<dbReference type="PROSITE" id="PS50110">
    <property type="entry name" value="RESPONSE_REGULATORY"/>
    <property type="match status" value="1"/>
</dbReference>
<keyword evidence="11" id="KW-0547">Nucleotide-binding</keyword>